<dbReference type="HAMAP" id="MF_02202">
    <property type="entry name" value="TolQ"/>
    <property type="match status" value="1"/>
</dbReference>
<keyword evidence="3 10" id="KW-1003">Cell membrane</keyword>
<dbReference type="EMBL" id="CP002159">
    <property type="protein sequence ID" value="ADL56584.1"/>
    <property type="molecule type" value="Genomic_DNA"/>
</dbReference>
<evidence type="ECO:0000259" key="11">
    <source>
        <dbReference type="Pfam" id="PF01618"/>
    </source>
</evidence>
<evidence type="ECO:0000256" key="5">
    <source>
        <dbReference type="ARBA" id="ARBA00022618"/>
    </source>
</evidence>
<evidence type="ECO:0000256" key="7">
    <source>
        <dbReference type="ARBA" id="ARBA00022989"/>
    </source>
</evidence>
<proteinExistence type="inferred from homology"/>
<keyword evidence="5 10" id="KW-0132">Cell division</keyword>
<organism evidence="12 13">
    <name type="scientific">Gallionella capsiferriformans (strain ES-2)</name>
    <name type="common">Gallionella ferruginea capsiferriformans (strain ES-2)</name>
    <dbReference type="NCBI Taxonomy" id="395494"/>
    <lineage>
        <taxon>Bacteria</taxon>
        <taxon>Pseudomonadati</taxon>
        <taxon>Pseudomonadota</taxon>
        <taxon>Betaproteobacteria</taxon>
        <taxon>Nitrosomonadales</taxon>
        <taxon>Gallionellaceae</taxon>
        <taxon>Gallionella</taxon>
    </lineage>
</organism>
<dbReference type="Pfam" id="PF01618">
    <property type="entry name" value="MotA_ExbB"/>
    <property type="match status" value="1"/>
</dbReference>
<comment type="function">
    <text evidence="10">Part of the Tol-Pal system, which plays a role in outer membrane invagination during cell division and is important for maintaining outer membrane integrity.</text>
</comment>
<protein>
    <recommendedName>
        <fullName evidence="10">Tol-Pal system protein TolQ</fullName>
    </recommendedName>
</protein>
<evidence type="ECO:0000313" key="12">
    <source>
        <dbReference type="EMBL" id="ADL56584.1"/>
    </source>
</evidence>
<dbReference type="InterPro" id="IPR002898">
    <property type="entry name" value="MotA_ExbB_proton_chnl"/>
</dbReference>
<dbReference type="KEGG" id="gca:Galf_2587"/>
<name>D9SCK3_GALCS</name>
<dbReference type="InterPro" id="IPR050790">
    <property type="entry name" value="ExbB/TolQ_transport"/>
</dbReference>
<evidence type="ECO:0000256" key="9">
    <source>
        <dbReference type="ARBA" id="ARBA00023306"/>
    </source>
</evidence>
<sequence length="225" mass="25310">MEVTQDLSFIHLISNASVLVQLVMGLLLFVSMMSWWYIFMKMFAIRREKRLTAEFEETFWRNPNLNEVYKTVSNTSRSDQGALERIFAAGFVEFVKLKKQHGVDAAAVMEGTRRAMRATYQREMDHLESHLAFLASVGSVSPYVGLFGTVWGIMNAFRGLANVGQATLAHVAPGIAEALVATAMGLFAAIPAVVAYNRYAHDIERLSTRFESFTEEFSNVLQRQP</sequence>
<gene>
    <name evidence="10" type="primary">tolQ</name>
    <name evidence="12" type="ordered locus">Galf_2587</name>
</gene>
<dbReference type="GO" id="GO:0051301">
    <property type="term" value="P:cell division"/>
    <property type="evidence" value="ECO:0007669"/>
    <property type="project" value="UniProtKB-UniRule"/>
</dbReference>
<dbReference type="InterPro" id="IPR014163">
    <property type="entry name" value="Tol-Pal_TolQ"/>
</dbReference>
<dbReference type="eggNOG" id="COG0811">
    <property type="taxonomic scope" value="Bacteria"/>
</dbReference>
<reference evidence="12 13" key="1">
    <citation type="submission" date="2010-08" db="EMBL/GenBank/DDBJ databases">
        <title>Complete sequence of Gallionella capsiferriformans ES-2.</title>
        <authorList>
            <consortium name="US DOE Joint Genome Institute"/>
            <person name="Lucas S."/>
            <person name="Copeland A."/>
            <person name="Lapidus A."/>
            <person name="Cheng J.-F."/>
            <person name="Bruce D."/>
            <person name="Goodwin L."/>
            <person name="Pitluck S."/>
            <person name="Chertkov O."/>
            <person name="Davenport K.W."/>
            <person name="Detter J.C."/>
            <person name="Han C."/>
            <person name="Tapia R."/>
            <person name="Land M."/>
            <person name="Hauser L."/>
            <person name="Chang Y.-J."/>
            <person name="Jeffries C."/>
            <person name="Kyrpides N."/>
            <person name="Ivanova N."/>
            <person name="Mikhailova N."/>
            <person name="Shelobolina E.S."/>
            <person name="Picardal F."/>
            <person name="Roden E."/>
            <person name="Emerson D."/>
            <person name="Woyke T."/>
        </authorList>
    </citation>
    <scope>NUCLEOTIDE SEQUENCE [LARGE SCALE GENOMIC DNA]</scope>
    <source>
        <strain evidence="12 13">ES-2</strain>
    </source>
</reference>
<feature type="domain" description="MotA/TolQ/ExbB proton channel" evidence="11">
    <location>
        <begin position="83"/>
        <end position="211"/>
    </location>
</feature>
<dbReference type="GO" id="GO:0043213">
    <property type="term" value="P:bacteriocin transport"/>
    <property type="evidence" value="ECO:0007669"/>
    <property type="project" value="InterPro"/>
</dbReference>
<feature type="transmembrane region" description="Helical" evidence="10">
    <location>
        <begin position="174"/>
        <end position="196"/>
    </location>
</feature>
<evidence type="ECO:0000256" key="8">
    <source>
        <dbReference type="ARBA" id="ARBA00023136"/>
    </source>
</evidence>
<evidence type="ECO:0000256" key="3">
    <source>
        <dbReference type="ARBA" id="ARBA00022475"/>
    </source>
</evidence>
<dbReference type="GO" id="GO:0017038">
    <property type="term" value="P:protein import"/>
    <property type="evidence" value="ECO:0007669"/>
    <property type="project" value="TreeGrafter"/>
</dbReference>
<feature type="transmembrane region" description="Helical" evidence="10">
    <location>
        <begin position="12"/>
        <end position="39"/>
    </location>
</feature>
<evidence type="ECO:0000256" key="6">
    <source>
        <dbReference type="ARBA" id="ARBA00022692"/>
    </source>
</evidence>
<dbReference type="HOGENOM" id="CLU_053325_2_2_4"/>
<comment type="subunit">
    <text evidence="10">The Tol-Pal system is composed of five core proteins: the inner membrane proteins TolA, TolQ and TolR, the periplasmic protein TolB and the outer membrane protein Pal. They form a network linking the inner and outer membranes and the peptidoglycan layer.</text>
</comment>
<dbReference type="GO" id="GO:0005886">
    <property type="term" value="C:plasma membrane"/>
    <property type="evidence" value="ECO:0007669"/>
    <property type="project" value="UniProtKB-SubCell"/>
</dbReference>
<evidence type="ECO:0000256" key="4">
    <source>
        <dbReference type="ARBA" id="ARBA00022519"/>
    </source>
</evidence>
<dbReference type="AlphaFoldDB" id="D9SCK3"/>
<dbReference type="NCBIfam" id="TIGR02796">
    <property type="entry name" value="tolQ"/>
    <property type="match status" value="1"/>
</dbReference>
<evidence type="ECO:0000256" key="2">
    <source>
        <dbReference type="ARBA" id="ARBA00010442"/>
    </source>
</evidence>
<dbReference type="RefSeq" id="WP_013294504.1">
    <property type="nucleotide sequence ID" value="NC_014394.1"/>
</dbReference>
<dbReference type="PANTHER" id="PTHR30625:SF3">
    <property type="entry name" value="TOL-PAL SYSTEM PROTEIN TOLQ"/>
    <property type="match status" value="1"/>
</dbReference>
<keyword evidence="6 10" id="KW-0812">Transmembrane</keyword>
<dbReference type="PANTHER" id="PTHR30625">
    <property type="entry name" value="PROTEIN TOLQ"/>
    <property type="match status" value="1"/>
</dbReference>
<keyword evidence="4 10" id="KW-0997">Cell inner membrane</keyword>
<comment type="similarity">
    <text evidence="2 10">Belongs to the ExbB/TolQ family.</text>
</comment>
<keyword evidence="8 10" id="KW-0472">Membrane</keyword>
<accession>D9SCK3</accession>
<comment type="subcellular location">
    <subcellularLocation>
        <location evidence="10">Cell inner membrane</location>
        <topology evidence="10">Multi-pass membrane protein</topology>
    </subcellularLocation>
    <subcellularLocation>
        <location evidence="1">Cell membrane</location>
        <topology evidence="1">Multi-pass membrane protein</topology>
    </subcellularLocation>
</comment>
<keyword evidence="9 10" id="KW-0131">Cell cycle</keyword>
<dbReference type="STRING" id="395494.Galf_2587"/>
<dbReference type="OrthoDB" id="9805133at2"/>
<keyword evidence="13" id="KW-1185">Reference proteome</keyword>
<keyword evidence="7 10" id="KW-1133">Transmembrane helix</keyword>
<evidence type="ECO:0000313" key="13">
    <source>
        <dbReference type="Proteomes" id="UP000001235"/>
    </source>
</evidence>
<evidence type="ECO:0000256" key="10">
    <source>
        <dbReference type="HAMAP-Rule" id="MF_02202"/>
    </source>
</evidence>
<feature type="transmembrane region" description="Helical" evidence="10">
    <location>
        <begin position="131"/>
        <end position="154"/>
    </location>
</feature>
<dbReference type="Proteomes" id="UP000001235">
    <property type="component" value="Chromosome"/>
</dbReference>
<evidence type="ECO:0000256" key="1">
    <source>
        <dbReference type="ARBA" id="ARBA00004651"/>
    </source>
</evidence>